<protein>
    <submittedName>
        <fullName evidence="1">Uncharacterized protein</fullName>
    </submittedName>
</protein>
<dbReference type="AlphaFoldDB" id="A0A268R0I7"/>
<dbReference type="Proteomes" id="UP000216133">
    <property type="component" value="Unassembled WGS sequence"/>
</dbReference>
<proteinExistence type="predicted"/>
<feature type="non-terminal residue" evidence="1">
    <location>
        <position position="1"/>
    </location>
</feature>
<accession>A0A268R0I7</accession>
<gene>
    <name evidence="1" type="ORF">CHH61_24740</name>
</gene>
<dbReference type="EMBL" id="NPBS01000613">
    <property type="protein sequence ID" value="PAF13366.1"/>
    <property type="molecule type" value="Genomic_DNA"/>
</dbReference>
<organism evidence="1 2">
    <name type="scientific">Shouchella clausii</name>
    <name type="common">Alkalihalobacillus clausii</name>
    <dbReference type="NCBI Taxonomy" id="79880"/>
    <lineage>
        <taxon>Bacteria</taxon>
        <taxon>Bacillati</taxon>
        <taxon>Bacillota</taxon>
        <taxon>Bacilli</taxon>
        <taxon>Bacillales</taxon>
        <taxon>Bacillaceae</taxon>
        <taxon>Shouchella</taxon>
    </lineage>
</organism>
<evidence type="ECO:0000313" key="1">
    <source>
        <dbReference type="EMBL" id="PAF13366.1"/>
    </source>
</evidence>
<evidence type="ECO:0000313" key="2">
    <source>
        <dbReference type="Proteomes" id="UP000216133"/>
    </source>
</evidence>
<name>A0A268R0I7_SHOCL</name>
<comment type="caution">
    <text evidence="1">The sequence shown here is derived from an EMBL/GenBank/DDBJ whole genome shotgun (WGS) entry which is preliminary data.</text>
</comment>
<sequence>RYTSDSNGRITSITLQDIFSELLLKEVSTLTVDAARFDIVYADGETASYNYSTDNSGRITGIEKVVEG</sequence>
<reference evidence="1 2" key="1">
    <citation type="submission" date="2017-07" db="EMBL/GenBank/DDBJ databases">
        <title>Isolation and whole genome analysis of endospore-forming bacteria from heroin.</title>
        <authorList>
            <person name="Kalinowski J."/>
            <person name="Ahrens B."/>
            <person name="Al-Dilaimi A."/>
            <person name="Winkler A."/>
            <person name="Wibberg D."/>
            <person name="Schleenbecker U."/>
            <person name="Ruckert C."/>
            <person name="Wolfel R."/>
            <person name="Grass G."/>
        </authorList>
    </citation>
    <scope>NUCLEOTIDE SEQUENCE [LARGE SCALE GENOMIC DNA]</scope>
    <source>
        <strain evidence="1 2">7523-2</strain>
    </source>
</reference>